<keyword evidence="2" id="KW-0285">Flavoprotein</keyword>
<name>A0A0J1CT86_9BURK</name>
<dbReference type="PANTHER" id="PTHR43557">
    <property type="entry name" value="APOPTOSIS-INDUCING FACTOR 1"/>
    <property type="match status" value="1"/>
</dbReference>
<keyword evidence="3" id="KW-0274">FAD</keyword>
<evidence type="ECO:0000256" key="1">
    <source>
        <dbReference type="ARBA" id="ARBA00001974"/>
    </source>
</evidence>
<dbReference type="GO" id="GO:0005737">
    <property type="term" value="C:cytoplasm"/>
    <property type="evidence" value="ECO:0007669"/>
    <property type="project" value="TreeGrafter"/>
</dbReference>
<organism evidence="7 8">
    <name type="scientific">Caballeronia mineralivorans PML1(12)</name>
    <dbReference type="NCBI Taxonomy" id="908627"/>
    <lineage>
        <taxon>Bacteria</taxon>
        <taxon>Pseudomonadati</taxon>
        <taxon>Pseudomonadota</taxon>
        <taxon>Betaproteobacteria</taxon>
        <taxon>Burkholderiales</taxon>
        <taxon>Burkholderiaceae</taxon>
        <taxon>Caballeronia</taxon>
    </lineage>
</organism>
<dbReference type="Pfam" id="PF07992">
    <property type="entry name" value="Pyr_redox_2"/>
    <property type="match status" value="1"/>
</dbReference>
<dbReference type="AlphaFoldDB" id="A0A0J1CT86"/>
<dbReference type="InterPro" id="IPR028202">
    <property type="entry name" value="Reductase_C"/>
</dbReference>
<evidence type="ECO:0000256" key="2">
    <source>
        <dbReference type="ARBA" id="ARBA00022630"/>
    </source>
</evidence>
<dbReference type="RefSeq" id="WP_047849306.1">
    <property type="nucleotide sequence ID" value="NZ_AEJF01000143.1"/>
</dbReference>
<dbReference type="OrthoDB" id="9769238at2"/>
<reference evidence="7 8" key="1">
    <citation type="journal article" date="2015" name="Genome Announc.">
        <title>Draft Genome Sequence of Burkholderia sp. Strain PML1(12), an Ectomycorrhizosphere-Inhabiting Bacterium with Effective Mineral-Weathering Ability.</title>
        <authorList>
            <person name="Uroz S."/>
            <person name="Oger P."/>
        </authorList>
    </citation>
    <scope>NUCLEOTIDE SEQUENCE [LARGE SCALE GENOMIC DNA]</scope>
    <source>
        <strain evidence="8">PML1(12)</strain>
    </source>
</reference>
<feature type="domain" description="Reductase C-terminal" evidence="6">
    <location>
        <begin position="321"/>
        <end position="406"/>
    </location>
</feature>
<keyword evidence="8" id="KW-1185">Reference proteome</keyword>
<dbReference type="NCBIfam" id="NF041682">
    <property type="entry name" value="ant_diox_AndAa"/>
    <property type="match status" value="1"/>
</dbReference>
<accession>A0A0J1CT86</accession>
<dbReference type="InterPro" id="IPR023753">
    <property type="entry name" value="FAD/NAD-binding_dom"/>
</dbReference>
<dbReference type="InterPro" id="IPR049657">
    <property type="entry name" value="AndAa"/>
</dbReference>
<dbReference type="Gene3D" id="3.50.50.60">
    <property type="entry name" value="FAD/NAD(P)-binding domain"/>
    <property type="match status" value="2"/>
</dbReference>
<keyword evidence="4" id="KW-0560">Oxidoreductase</keyword>
<dbReference type="PATRIC" id="fig|908627.4.peg.5361"/>
<proteinExistence type="predicted"/>
<dbReference type="PRINTS" id="PR00411">
    <property type="entry name" value="PNDRDTASEI"/>
</dbReference>
<feature type="domain" description="FAD/NAD(P)-binding" evidence="5">
    <location>
        <begin position="6"/>
        <end position="301"/>
    </location>
</feature>
<evidence type="ECO:0000313" key="7">
    <source>
        <dbReference type="EMBL" id="KLU23819.1"/>
    </source>
</evidence>
<evidence type="ECO:0000256" key="4">
    <source>
        <dbReference type="ARBA" id="ARBA00023002"/>
    </source>
</evidence>
<dbReference type="InterPro" id="IPR036188">
    <property type="entry name" value="FAD/NAD-bd_sf"/>
</dbReference>
<dbReference type="Pfam" id="PF14759">
    <property type="entry name" value="Reductase_C"/>
    <property type="match status" value="1"/>
</dbReference>
<evidence type="ECO:0000259" key="6">
    <source>
        <dbReference type="Pfam" id="PF14759"/>
    </source>
</evidence>
<gene>
    <name evidence="7" type="ORF">EOS_24030</name>
</gene>
<evidence type="ECO:0000259" key="5">
    <source>
        <dbReference type="Pfam" id="PF07992"/>
    </source>
</evidence>
<dbReference type="PRINTS" id="PR00368">
    <property type="entry name" value="FADPNR"/>
</dbReference>
<dbReference type="EMBL" id="AEJF01000143">
    <property type="protein sequence ID" value="KLU23819.1"/>
    <property type="molecule type" value="Genomic_DNA"/>
</dbReference>
<dbReference type="SUPFAM" id="SSF55424">
    <property type="entry name" value="FAD/NAD-linked reductases, dimerisation (C-terminal) domain"/>
    <property type="match status" value="1"/>
</dbReference>
<dbReference type="InterPro" id="IPR050446">
    <property type="entry name" value="FAD-oxidoreductase/Apoptosis"/>
</dbReference>
<sequence length="407" mass="43750">MLNDAYVIVGAGHAARRAAETLRQKAPEGRILMIGEEAELPYDRPVLSKDALLGAEGEQRAFIHDASWYAEQRIEMRLGVRVAAIDRAEQCVHLSDGVRIGYHRLLIATGSRVRRFSGPVDEGVKLHYVRTVADARGLREALVPGARVAVLGGGFIGLEVAASAVSRGCKVTVIEPASRLLQRSMPPEVASFMLGLHRQHGVDMQLETAPVAINKTAEGGALIKTDRGNVAADVVVIGIGVLPNVELAVSAGLIVDNGIVVDEHCRTTDPLIFAAGEVTNHFNALLGRHVRVESWQVAENQPAIAAANMLGHEERYAEMPWLWSDQYDCNLQTLGVFAAHQSIVTRGDPEGDAFCMLGLGADNRLEAAVTVNCGREVAVCRRLMAAGKVLDHADLADPNTPLKGLLK</sequence>
<dbReference type="GO" id="GO:0016651">
    <property type="term" value="F:oxidoreductase activity, acting on NAD(P)H"/>
    <property type="evidence" value="ECO:0007669"/>
    <property type="project" value="TreeGrafter"/>
</dbReference>
<dbReference type="PANTHER" id="PTHR43557:SF2">
    <property type="entry name" value="RIESKE DOMAIN-CONTAINING PROTEIN-RELATED"/>
    <property type="match status" value="1"/>
</dbReference>
<evidence type="ECO:0000256" key="3">
    <source>
        <dbReference type="ARBA" id="ARBA00022827"/>
    </source>
</evidence>
<comment type="caution">
    <text evidence="7">The sequence shown here is derived from an EMBL/GenBank/DDBJ whole genome shotgun (WGS) entry which is preliminary data.</text>
</comment>
<evidence type="ECO:0000313" key="8">
    <source>
        <dbReference type="Proteomes" id="UP000035963"/>
    </source>
</evidence>
<protein>
    <submittedName>
        <fullName evidence="7">Pyridine nucleotide-disulfide oxidoreductase</fullName>
    </submittedName>
</protein>
<dbReference type="Proteomes" id="UP000035963">
    <property type="component" value="Unassembled WGS sequence"/>
</dbReference>
<dbReference type="Gene3D" id="3.30.390.30">
    <property type="match status" value="1"/>
</dbReference>
<dbReference type="InterPro" id="IPR016156">
    <property type="entry name" value="FAD/NAD-linked_Rdtase_dimer_sf"/>
</dbReference>
<dbReference type="SUPFAM" id="SSF51905">
    <property type="entry name" value="FAD/NAD(P)-binding domain"/>
    <property type="match status" value="2"/>
</dbReference>
<comment type="cofactor">
    <cofactor evidence="1">
        <name>FAD</name>
        <dbReference type="ChEBI" id="CHEBI:57692"/>
    </cofactor>
</comment>